<organism evidence="1 2">
    <name type="scientific">Boeremia exigua</name>
    <dbReference type="NCBI Taxonomy" id="749465"/>
    <lineage>
        <taxon>Eukaryota</taxon>
        <taxon>Fungi</taxon>
        <taxon>Dikarya</taxon>
        <taxon>Ascomycota</taxon>
        <taxon>Pezizomycotina</taxon>
        <taxon>Dothideomycetes</taxon>
        <taxon>Pleosporomycetidae</taxon>
        <taxon>Pleosporales</taxon>
        <taxon>Pleosporineae</taxon>
        <taxon>Didymellaceae</taxon>
        <taxon>Boeremia</taxon>
    </lineage>
</organism>
<accession>A0ACC2I6P3</accession>
<sequence>MQPIQDVQQKPVSKTANAAAGSLRSFDKSIPGWPPEPQTLADAGPSWASRMLPHLILLLVPISSIGLGIAVLHYNNKAESDAGNVTKQAMSVTATLWPILFAAVLGPMLKAVVRYWAERGAKLGVLEMFHSSQSLVSTLRACFSLRVLSLWPLLLIFVWSLSPVGGQGALRAMDLKTNTTTVQYHLASYPKNDLSSYLREDLFGSISGQSSLVSRFHALVGAAFSAQDISLLQANGSSKDFSKAVQRAGGASEAARLTKRDLWRNVRIPLLHMLRDYEEETRDWVEVPPNMIPEYSSMIGVPVRGFPSTKAANTSFMIQTNYQTLKCGGPWLNITEWRNDKSNDDSLILESSKDTPMGVIGIPNIFLDVISDKLRDASPGVDKGISSLELAGYVEPQRPMMIAFYSMQKLTICTIATEYVDSMVECSRATQNEDLACSVRKMRRTAEHPFQGNLTALDIGRSYRVLGHVPYIIPSIHPMTPSMLEKWLYNPSTVFNNTPSEMYAHMYEDIPLEVFSNRLSMVINTNLLAMFNMSIIVGGDATQDVQ</sequence>
<proteinExistence type="predicted"/>
<gene>
    <name evidence="1" type="ORF">OPT61_g6417</name>
</gene>
<protein>
    <submittedName>
        <fullName evidence="1">Uncharacterized protein</fullName>
    </submittedName>
</protein>
<comment type="caution">
    <text evidence="1">The sequence shown here is derived from an EMBL/GenBank/DDBJ whole genome shotgun (WGS) entry which is preliminary data.</text>
</comment>
<reference evidence="1" key="1">
    <citation type="submission" date="2022-11" db="EMBL/GenBank/DDBJ databases">
        <title>Genome Sequence of Boeremia exigua.</title>
        <authorList>
            <person name="Buettner E."/>
        </authorList>
    </citation>
    <scope>NUCLEOTIDE SEQUENCE</scope>
    <source>
        <strain evidence="1">CU02</strain>
    </source>
</reference>
<name>A0ACC2I6P3_9PLEO</name>
<evidence type="ECO:0000313" key="1">
    <source>
        <dbReference type="EMBL" id="KAJ8110834.1"/>
    </source>
</evidence>
<keyword evidence="2" id="KW-1185">Reference proteome</keyword>
<dbReference type="Proteomes" id="UP001153331">
    <property type="component" value="Unassembled WGS sequence"/>
</dbReference>
<dbReference type="EMBL" id="JAPHNI010000461">
    <property type="protein sequence ID" value="KAJ8110834.1"/>
    <property type="molecule type" value="Genomic_DNA"/>
</dbReference>
<evidence type="ECO:0000313" key="2">
    <source>
        <dbReference type="Proteomes" id="UP001153331"/>
    </source>
</evidence>